<evidence type="ECO:0000313" key="1">
    <source>
        <dbReference type="EMBL" id="GGC23333.1"/>
    </source>
</evidence>
<reference evidence="2" key="1">
    <citation type="journal article" date="2019" name="Int. J. Syst. Evol. Microbiol.">
        <title>The Global Catalogue of Microorganisms (GCM) 10K type strain sequencing project: providing services to taxonomists for standard genome sequencing and annotation.</title>
        <authorList>
            <consortium name="The Broad Institute Genomics Platform"/>
            <consortium name="The Broad Institute Genome Sequencing Center for Infectious Disease"/>
            <person name="Wu L."/>
            <person name="Ma J."/>
        </authorList>
    </citation>
    <scope>NUCLEOTIDE SEQUENCE [LARGE SCALE GENOMIC DNA]</scope>
    <source>
        <strain evidence="2">CGMCC 1.12478</strain>
    </source>
</reference>
<organism evidence="1 2">
    <name type="scientific">Marivita lacus</name>
    <dbReference type="NCBI Taxonomy" id="1323742"/>
    <lineage>
        <taxon>Bacteria</taxon>
        <taxon>Pseudomonadati</taxon>
        <taxon>Pseudomonadota</taxon>
        <taxon>Alphaproteobacteria</taxon>
        <taxon>Rhodobacterales</taxon>
        <taxon>Roseobacteraceae</taxon>
        <taxon>Marivita</taxon>
    </lineage>
</organism>
<keyword evidence="2" id="KW-1185">Reference proteome</keyword>
<protein>
    <submittedName>
        <fullName evidence="1">Uncharacterized protein</fullName>
    </submittedName>
</protein>
<dbReference type="Proteomes" id="UP000645462">
    <property type="component" value="Unassembled WGS sequence"/>
</dbReference>
<dbReference type="Gene3D" id="3.90.79.10">
    <property type="entry name" value="Nucleoside Triphosphate Pyrophosphohydrolase"/>
    <property type="match status" value="1"/>
</dbReference>
<name>A0ABQ1LEF3_9RHOB</name>
<comment type="caution">
    <text evidence="1">The sequence shown here is derived from an EMBL/GenBank/DDBJ whole genome shotgun (WGS) entry which is preliminary data.</text>
</comment>
<dbReference type="RefSeq" id="WP_188484328.1">
    <property type="nucleotide sequence ID" value="NZ_BMFC01000026.1"/>
</dbReference>
<dbReference type="EMBL" id="BMFC01000026">
    <property type="protein sequence ID" value="GGC23333.1"/>
    <property type="molecule type" value="Genomic_DNA"/>
</dbReference>
<evidence type="ECO:0000313" key="2">
    <source>
        <dbReference type="Proteomes" id="UP000645462"/>
    </source>
</evidence>
<proteinExistence type="predicted"/>
<accession>A0ABQ1LEF3</accession>
<gene>
    <name evidence="1" type="ORF">GCM10011363_44740</name>
</gene>
<sequence>MLPKISFVNKLNGIERFSNNAQKPSGGHCDGEPDVRAVATRDLHEAPGVKDLAIGSEIFETDVHGIPACGVASAHLHHNIRFSFLADADQPVQRNAEFHAIASVPLGGLRDYTIFASVTGLCQSHAELKGLSSGPCFRTLRHKCCKAAFVVSNPRWQHHLL</sequence>